<feature type="compositionally biased region" description="Polar residues" evidence="2">
    <location>
        <begin position="40"/>
        <end position="50"/>
    </location>
</feature>
<evidence type="ECO:0000256" key="3">
    <source>
        <dbReference type="SAM" id="Phobius"/>
    </source>
</evidence>
<gene>
    <name evidence="4" type="ORF">SCF082_LOCUS5774</name>
</gene>
<dbReference type="PANTHER" id="PTHR47380:SF4">
    <property type="entry name" value="OS02G0533000 PROTEIN"/>
    <property type="match status" value="1"/>
</dbReference>
<dbReference type="Proteomes" id="UP001642464">
    <property type="component" value="Unassembled WGS sequence"/>
</dbReference>
<organism evidence="4 5">
    <name type="scientific">Durusdinium trenchii</name>
    <dbReference type="NCBI Taxonomy" id="1381693"/>
    <lineage>
        <taxon>Eukaryota</taxon>
        <taxon>Sar</taxon>
        <taxon>Alveolata</taxon>
        <taxon>Dinophyceae</taxon>
        <taxon>Suessiales</taxon>
        <taxon>Symbiodiniaceae</taxon>
        <taxon>Durusdinium</taxon>
    </lineage>
</organism>
<keyword evidence="3" id="KW-0812">Transmembrane</keyword>
<proteinExistence type="predicted"/>
<keyword evidence="3" id="KW-0472">Membrane</keyword>
<dbReference type="EMBL" id="CAXAMM010003147">
    <property type="protein sequence ID" value="CAK8998768.1"/>
    <property type="molecule type" value="Genomic_DNA"/>
</dbReference>
<name>A0ABP0I8Z6_9DINO</name>
<keyword evidence="5" id="KW-1185">Reference proteome</keyword>
<keyword evidence="3" id="KW-1133">Transmembrane helix</keyword>
<dbReference type="SUPFAM" id="SSF56349">
    <property type="entry name" value="DNA breaking-rejoining enzymes"/>
    <property type="match status" value="1"/>
</dbReference>
<dbReference type="Gene3D" id="1.10.443.10">
    <property type="entry name" value="Intergrase catalytic core"/>
    <property type="match status" value="1"/>
</dbReference>
<evidence type="ECO:0000256" key="2">
    <source>
        <dbReference type="SAM" id="MobiDB-lite"/>
    </source>
</evidence>
<sequence>MPLTLLGPKTQQDSQTLFTNASKRLLASAPSPKASKRQRTTQISSPQINPFTAPEDTEGQSSLVNTLRKKRPGSVDKAREARSERRQKSTSQLEKHFKLEDQLRLKAVTQPTLRRYIESVHQFKLWAKASRRSLATAHAVDKAMSVYLLDLYYDGAHIWEGTYTVYGYQFSYNSGADANYLPGAKKALKAWRRRQPSQMRKPVPEEVIFALSTQLLNMGHIDTAVALGIQYHTYMRPSEVIRLQHLQLCPPVRRAMHSYPRWAVVLAPDELGVTTKTGENNESVLIDNQYHSWLSPVLSSIYKRGSKSRVFPQLTLHKYEEHFKQATQALQLPLDLTPHIVRHSGPSNDFYHRRKTLKQIQRHGRWAAEKSVKRYQKSALLMQEEEIPFSYADRDQLTLVCLLGVANLVGAAYLGAAFADVGAEKLIGFLGAVKTFYPALLSYAVGFFAAPAIRFFNLKRINSEVRARNQYRRQWWEMLRSGAVDGKLAEARKYRQNVREISSGDAVYSTAQDVAPQRSDSDLEDFDRRLRG</sequence>
<dbReference type="InterPro" id="IPR013762">
    <property type="entry name" value="Integrase-like_cat_sf"/>
</dbReference>
<evidence type="ECO:0000313" key="4">
    <source>
        <dbReference type="EMBL" id="CAK8998768.1"/>
    </source>
</evidence>
<evidence type="ECO:0000313" key="5">
    <source>
        <dbReference type="Proteomes" id="UP001642464"/>
    </source>
</evidence>
<feature type="region of interest" description="Disordered" evidence="2">
    <location>
        <begin position="510"/>
        <end position="532"/>
    </location>
</feature>
<dbReference type="InterPro" id="IPR011010">
    <property type="entry name" value="DNA_brk_join_enz"/>
</dbReference>
<dbReference type="InterPro" id="IPR044200">
    <property type="entry name" value="At5g03900-like"/>
</dbReference>
<comment type="caution">
    <text evidence="4">The sequence shown here is derived from an EMBL/GenBank/DDBJ whole genome shotgun (WGS) entry which is preliminary data.</text>
</comment>
<evidence type="ECO:0008006" key="6">
    <source>
        <dbReference type="Google" id="ProtNLM"/>
    </source>
</evidence>
<keyword evidence="1" id="KW-0233">DNA recombination</keyword>
<accession>A0ABP0I8Z6</accession>
<protein>
    <recommendedName>
        <fullName evidence="6">Tyr recombinase domain-containing protein</fullName>
    </recommendedName>
</protein>
<feature type="transmembrane region" description="Helical" evidence="3">
    <location>
        <begin position="436"/>
        <end position="456"/>
    </location>
</feature>
<reference evidence="4 5" key="1">
    <citation type="submission" date="2024-02" db="EMBL/GenBank/DDBJ databases">
        <authorList>
            <person name="Chen Y."/>
            <person name="Shah S."/>
            <person name="Dougan E. K."/>
            <person name="Thang M."/>
            <person name="Chan C."/>
        </authorList>
    </citation>
    <scope>NUCLEOTIDE SEQUENCE [LARGE SCALE GENOMIC DNA]</scope>
</reference>
<dbReference type="PANTHER" id="PTHR47380">
    <property type="entry name" value="OS02G0533000 PROTEIN"/>
    <property type="match status" value="1"/>
</dbReference>
<feature type="compositionally biased region" description="Basic and acidic residues" evidence="2">
    <location>
        <begin position="73"/>
        <end position="95"/>
    </location>
</feature>
<feature type="transmembrane region" description="Helical" evidence="3">
    <location>
        <begin position="397"/>
        <end position="416"/>
    </location>
</feature>
<evidence type="ECO:0000256" key="1">
    <source>
        <dbReference type="ARBA" id="ARBA00023172"/>
    </source>
</evidence>
<feature type="region of interest" description="Disordered" evidence="2">
    <location>
        <begin position="24"/>
        <end position="95"/>
    </location>
</feature>